<evidence type="ECO:0000256" key="3">
    <source>
        <dbReference type="SAM" id="SignalP"/>
    </source>
</evidence>
<proteinExistence type="predicted"/>
<evidence type="ECO:0000313" key="5">
    <source>
        <dbReference type="Proteomes" id="UP001206067"/>
    </source>
</evidence>
<evidence type="ECO:0000256" key="1">
    <source>
        <dbReference type="SAM" id="MobiDB-lite"/>
    </source>
</evidence>
<feature type="transmembrane region" description="Helical" evidence="2">
    <location>
        <begin position="46"/>
        <end position="69"/>
    </location>
</feature>
<feature type="signal peptide" evidence="3">
    <location>
        <begin position="1"/>
        <end position="22"/>
    </location>
</feature>
<keyword evidence="5" id="KW-1185">Reference proteome</keyword>
<feature type="region of interest" description="Disordered" evidence="1">
    <location>
        <begin position="21"/>
        <end position="43"/>
    </location>
</feature>
<keyword evidence="3" id="KW-0732">Signal</keyword>
<dbReference type="Proteomes" id="UP001206067">
    <property type="component" value="Unassembled WGS sequence"/>
</dbReference>
<protein>
    <submittedName>
        <fullName evidence="4">Uncharacterized protein</fullName>
    </submittedName>
</protein>
<dbReference type="RefSeq" id="WP_257596731.1">
    <property type="nucleotide sequence ID" value="NZ_JANKHH010000007.1"/>
</dbReference>
<reference evidence="4 5" key="1">
    <citation type="submission" date="2022-08" db="EMBL/GenBank/DDBJ databases">
        <title>Polyphasic taxonomy analysis of Qipengyuania sp.RS5-5.</title>
        <authorList>
            <person name="Xamxidin M."/>
            <person name="Wu M."/>
        </authorList>
    </citation>
    <scope>NUCLEOTIDE SEQUENCE [LARGE SCALE GENOMIC DNA]</scope>
    <source>
        <strain evidence="4 5">RS5-5</strain>
    </source>
</reference>
<sequence>MKFRNLLAATAAVSLAASPALAQSGNADRASAPAAKENRLGGSGDGSGAGIILALLAAAAIIAGIVIAAGNEDDTPTSP</sequence>
<keyword evidence="2" id="KW-0472">Membrane</keyword>
<dbReference type="EMBL" id="JANKHH010000007">
    <property type="protein sequence ID" value="MCR2834880.1"/>
    <property type="molecule type" value="Genomic_DNA"/>
</dbReference>
<evidence type="ECO:0000313" key="4">
    <source>
        <dbReference type="EMBL" id="MCR2834880.1"/>
    </source>
</evidence>
<gene>
    <name evidence="4" type="ORF">NSO95_13095</name>
</gene>
<organism evidence="4 5">
    <name type="scientific">Parerythrobacter lacustris</name>
    <dbReference type="NCBI Taxonomy" id="2969984"/>
    <lineage>
        <taxon>Bacteria</taxon>
        <taxon>Pseudomonadati</taxon>
        <taxon>Pseudomonadota</taxon>
        <taxon>Alphaproteobacteria</taxon>
        <taxon>Sphingomonadales</taxon>
        <taxon>Erythrobacteraceae</taxon>
        <taxon>Parerythrobacter</taxon>
    </lineage>
</organism>
<comment type="caution">
    <text evidence="4">The sequence shown here is derived from an EMBL/GenBank/DDBJ whole genome shotgun (WGS) entry which is preliminary data.</text>
</comment>
<accession>A0ABT1XTB0</accession>
<keyword evidence="2" id="KW-0812">Transmembrane</keyword>
<feature type="chain" id="PRO_5047097059" evidence="3">
    <location>
        <begin position="23"/>
        <end position="79"/>
    </location>
</feature>
<name>A0ABT1XTB0_9SPHN</name>
<evidence type="ECO:0000256" key="2">
    <source>
        <dbReference type="SAM" id="Phobius"/>
    </source>
</evidence>
<keyword evidence="2" id="KW-1133">Transmembrane helix</keyword>